<evidence type="ECO:0000256" key="1">
    <source>
        <dbReference type="ARBA" id="ARBA00022737"/>
    </source>
</evidence>
<dbReference type="PANTHER" id="PTHR24171">
    <property type="entry name" value="ANKYRIN REPEAT DOMAIN-CONTAINING PROTEIN 39-RELATED"/>
    <property type="match status" value="1"/>
</dbReference>
<evidence type="ECO:0000313" key="5">
    <source>
        <dbReference type="Proteomes" id="UP000547444"/>
    </source>
</evidence>
<keyword evidence="5" id="KW-1185">Reference proteome</keyword>
<reference evidence="4 5" key="1">
    <citation type="submission" date="2020-03" db="EMBL/GenBank/DDBJ databases">
        <title>Sequencing the genomes of 1000 actinobacteria strains.</title>
        <authorList>
            <person name="Klenk H.-P."/>
        </authorList>
    </citation>
    <scope>NUCLEOTIDE SEQUENCE [LARGE SCALE GENOMIC DNA]</scope>
    <source>
        <strain evidence="4 5">DSM 44556</strain>
    </source>
</reference>
<dbReference type="Pfam" id="PF00023">
    <property type="entry name" value="Ank"/>
    <property type="match status" value="1"/>
</dbReference>
<protein>
    <submittedName>
        <fullName evidence="4">Ankyrin repeat protein</fullName>
    </submittedName>
</protein>
<evidence type="ECO:0000256" key="2">
    <source>
        <dbReference type="ARBA" id="ARBA00023043"/>
    </source>
</evidence>
<evidence type="ECO:0000313" key="4">
    <source>
        <dbReference type="EMBL" id="NIH94912.1"/>
    </source>
</evidence>
<feature type="repeat" description="ANK" evidence="3">
    <location>
        <begin position="34"/>
        <end position="66"/>
    </location>
</feature>
<gene>
    <name evidence="4" type="ORF">FHU31_001868</name>
</gene>
<dbReference type="Proteomes" id="UP000547444">
    <property type="component" value="Unassembled WGS sequence"/>
</dbReference>
<dbReference type="SMART" id="SM00248">
    <property type="entry name" value="ANK"/>
    <property type="match status" value="4"/>
</dbReference>
<dbReference type="PROSITE" id="PS50297">
    <property type="entry name" value="ANK_REP_REGION"/>
    <property type="match status" value="2"/>
</dbReference>
<keyword evidence="2 3" id="KW-0040">ANK repeat</keyword>
<dbReference type="EMBL" id="JAANOW010000001">
    <property type="protein sequence ID" value="NIH94912.1"/>
    <property type="molecule type" value="Genomic_DNA"/>
</dbReference>
<sequence>MARTPLHQAAVRGTQDSVRDTIDEGFDVNEPDADGLTPLHMAAINKNYDAAKALLEAGAQVDLQDKWGNTSLWRAVFGKDGTLPLVELLIHYGADPTIENESGNSPLKLAQRLQKSDYLDAFAKRGPEANS</sequence>
<proteinExistence type="predicted"/>
<dbReference type="Gene3D" id="1.25.40.20">
    <property type="entry name" value="Ankyrin repeat-containing domain"/>
    <property type="match status" value="1"/>
</dbReference>
<feature type="repeat" description="ANK" evidence="3">
    <location>
        <begin position="1"/>
        <end position="33"/>
    </location>
</feature>
<dbReference type="AlphaFoldDB" id="A0A7X5TY70"/>
<organism evidence="4 5">
    <name type="scientific">Mycolicibacterium fluoranthenivorans</name>
    <dbReference type="NCBI Taxonomy" id="258505"/>
    <lineage>
        <taxon>Bacteria</taxon>
        <taxon>Bacillati</taxon>
        <taxon>Actinomycetota</taxon>
        <taxon>Actinomycetes</taxon>
        <taxon>Mycobacteriales</taxon>
        <taxon>Mycobacteriaceae</taxon>
        <taxon>Mycolicibacterium</taxon>
    </lineage>
</organism>
<evidence type="ECO:0000256" key="3">
    <source>
        <dbReference type="PROSITE-ProRule" id="PRU00023"/>
    </source>
</evidence>
<dbReference type="InterPro" id="IPR002110">
    <property type="entry name" value="Ankyrin_rpt"/>
</dbReference>
<dbReference type="PANTHER" id="PTHR24171:SF9">
    <property type="entry name" value="ANKYRIN REPEAT DOMAIN-CONTAINING PROTEIN 39"/>
    <property type="match status" value="1"/>
</dbReference>
<dbReference type="RefSeq" id="WP_167157691.1">
    <property type="nucleotide sequence ID" value="NZ_JAANOW010000001.1"/>
</dbReference>
<keyword evidence="1" id="KW-0677">Repeat</keyword>
<name>A0A7X5TY70_9MYCO</name>
<comment type="caution">
    <text evidence="4">The sequence shown here is derived from an EMBL/GenBank/DDBJ whole genome shotgun (WGS) entry which is preliminary data.</text>
</comment>
<dbReference type="Pfam" id="PF12796">
    <property type="entry name" value="Ank_2"/>
    <property type="match status" value="1"/>
</dbReference>
<dbReference type="PRINTS" id="PR01415">
    <property type="entry name" value="ANKYRIN"/>
</dbReference>
<dbReference type="SUPFAM" id="SSF48403">
    <property type="entry name" value="Ankyrin repeat"/>
    <property type="match status" value="1"/>
</dbReference>
<dbReference type="PROSITE" id="PS50088">
    <property type="entry name" value="ANK_REPEAT"/>
    <property type="match status" value="2"/>
</dbReference>
<dbReference type="InterPro" id="IPR036770">
    <property type="entry name" value="Ankyrin_rpt-contain_sf"/>
</dbReference>
<accession>A0A7X5TY70</accession>